<accession>A0ACC2M0T6</accession>
<dbReference type="EMBL" id="CM056813">
    <property type="protein sequence ID" value="KAJ8639265.1"/>
    <property type="molecule type" value="Genomic_DNA"/>
</dbReference>
<reference evidence="1 2" key="1">
    <citation type="journal article" date="2022" name="Hortic Res">
        <title>A haplotype resolved chromosomal level avocado genome allows analysis of novel avocado genes.</title>
        <authorList>
            <person name="Nath O."/>
            <person name="Fletcher S.J."/>
            <person name="Hayward A."/>
            <person name="Shaw L.M."/>
            <person name="Masouleh A.K."/>
            <person name="Furtado A."/>
            <person name="Henry R.J."/>
            <person name="Mitter N."/>
        </authorList>
    </citation>
    <scope>NUCLEOTIDE SEQUENCE [LARGE SCALE GENOMIC DNA]</scope>
    <source>
        <strain evidence="2">cv. Hass</strain>
    </source>
</reference>
<keyword evidence="2" id="KW-1185">Reference proteome</keyword>
<organism evidence="1 2">
    <name type="scientific">Persea americana</name>
    <name type="common">Avocado</name>
    <dbReference type="NCBI Taxonomy" id="3435"/>
    <lineage>
        <taxon>Eukaryota</taxon>
        <taxon>Viridiplantae</taxon>
        <taxon>Streptophyta</taxon>
        <taxon>Embryophyta</taxon>
        <taxon>Tracheophyta</taxon>
        <taxon>Spermatophyta</taxon>
        <taxon>Magnoliopsida</taxon>
        <taxon>Magnoliidae</taxon>
        <taxon>Laurales</taxon>
        <taxon>Lauraceae</taxon>
        <taxon>Persea</taxon>
    </lineage>
</organism>
<protein>
    <submittedName>
        <fullName evidence="1">Uncharacterized protein</fullName>
    </submittedName>
</protein>
<comment type="caution">
    <text evidence="1">The sequence shown here is derived from an EMBL/GenBank/DDBJ whole genome shotgun (WGS) entry which is preliminary data.</text>
</comment>
<name>A0ACC2M0T6_PERAE</name>
<dbReference type="Proteomes" id="UP001234297">
    <property type="component" value="Chromosome 5"/>
</dbReference>
<proteinExistence type="predicted"/>
<gene>
    <name evidence="1" type="ORF">MRB53_015959</name>
</gene>
<sequence length="914" mass="97712">MKKAIGQTVRDLKREVNKTVLKVPKIEQKVLDATSNEPWGPHGSQLAEIAYATKNYNDYQIIIAVLWKRINDTGKNWRHVYKALSVLEYLVVHGSERVIIEIREHAHQISTLSNFQYIDSGGRDQGNNVRRKAQNLVILVNDKEKVRDIRRKADANADRSSSHSSSGGYGERDNNDHYESRYGNRDDDRNGYGRDREWGQRDANYHGRRQGSYGQGEEEYVTDSDDRYSKDGYRDDDYKATGSKGDNHHASRDRRSDRGGEYHPYEDDDRCSSRQLERKRSEQNSGAPPSCEEAVSNARSHPQEESVRDGGPVAATPSPKAVSPSEKTTEGQTTTAGDVAASSPNKEANAFNGFDPLGSTSGVEFRERGLAGEQNLFGCTKFSSVAPCTASAADLDLLAAFSDSFSSNSFALMPAVSTSADPANYDLGPTPVPSSAPAILNQSSENPFGDSPFEATPFQDNFTSQTQNFAPTTSLQPLRSVSLQPLQSCTAYWETVPAYYFGDTLGGISSGPPGVSNIQPPTPPTNAPSGVVPFEDNSAAQPTNIQHPPTTPKHSSFSAVPSDNNFPPKPTNIHHPPRTPADSPFCAVHSEDNFTVQPTNSQHPATPPIHSSFRAVPSEDKFAAQPQNFASGTSLQPPATSVGSEPLQSTTANVETGPAFDFGDMFHCITSTPPSVNSVLVPSTNQELLHLAQSSAQQSRSDGLGNIPQHSGPAGPTVSQAPPTVSTSPNVKEEPSKNKFEPKSAVWADTLSRGLVDLNISGPKTNPLADIGVDFDSINRKEKRKEKTPAAPVTSTITMGKAMGAGSGIGRAGATCLMPPLNPMLGSGMGMGMAMGGGIGMGMGMGNVPGMGVGGYRGGMNQTMGMGMNNGIVRGTQMLPAPGLPPGPGMQGSGYNPMMGMGGYPSHQPYGGHR</sequence>
<evidence type="ECO:0000313" key="2">
    <source>
        <dbReference type="Proteomes" id="UP001234297"/>
    </source>
</evidence>
<evidence type="ECO:0000313" key="1">
    <source>
        <dbReference type="EMBL" id="KAJ8639265.1"/>
    </source>
</evidence>